<dbReference type="AlphaFoldDB" id="K0Q5D9"/>
<dbReference type="HOGENOM" id="CLU_054974_0_2_5"/>
<accession>K0Q5D9</accession>
<keyword evidence="2" id="KW-0315">Glutamine amidotransferase</keyword>
<name>K0Q5D9_9HYPH</name>
<dbReference type="CDD" id="cd01741">
    <property type="entry name" value="GATase1_1"/>
    <property type="match status" value="1"/>
</dbReference>
<dbReference type="PANTHER" id="PTHR42695">
    <property type="entry name" value="GLUTAMINE AMIDOTRANSFERASE YLR126C-RELATED"/>
    <property type="match status" value="1"/>
</dbReference>
<proteinExistence type="predicted"/>
<reference evidence="2 3" key="1">
    <citation type="journal article" date="2013" name="Genome Announc.">
        <title>Draft Genome Sequence of Rhizobium mesoamericanum STM3625, a Nitrogen-Fixing Symbiont of Mimosa pudica Isolated in French Guiana (South America).</title>
        <authorList>
            <person name="Moulin L."/>
            <person name="Mornico D."/>
            <person name="Melkonian R."/>
            <person name="Klonowska A."/>
        </authorList>
    </citation>
    <scope>NUCLEOTIDE SEQUENCE [LARGE SCALE GENOMIC DNA]</scope>
    <source>
        <strain evidence="2 3">STM3625</strain>
    </source>
</reference>
<evidence type="ECO:0000313" key="3">
    <source>
        <dbReference type="Proteomes" id="UP000009319"/>
    </source>
</evidence>
<dbReference type="GO" id="GO:0016740">
    <property type="term" value="F:transferase activity"/>
    <property type="evidence" value="ECO:0007669"/>
    <property type="project" value="UniProtKB-KW"/>
</dbReference>
<dbReference type="InterPro" id="IPR017926">
    <property type="entry name" value="GATASE"/>
</dbReference>
<dbReference type="Proteomes" id="UP000009319">
    <property type="component" value="Unassembled WGS sequence"/>
</dbReference>
<dbReference type="eggNOG" id="COG0518">
    <property type="taxonomic scope" value="Bacteria"/>
</dbReference>
<keyword evidence="2" id="KW-0808">Transferase</keyword>
<feature type="domain" description="Glutamine amidotransferase" evidence="1">
    <location>
        <begin position="60"/>
        <end position="167"/>
    </location>
</feature>
<organism evidence="2 3">
    <name type="scientific">Rhizobium mesoamericanum STM3625</name>
    <dbReference type="NCBI Taxonomy" id="1211777"/>
    <lineage>
        <taxon>Bacteria</taxon>
        <taxon>Pseudomonadati</taxon>
        <taxon>Pseudomonadota</taxon>
        <taxon>Alphaproteobacteria</taxon>
        <taxon>Hyphomicrobiales</taxon>
        <taxon>Rhizobiaceae</taxon>
        <taxon>Rhizobium/Agrobacterium group</taxon>
        <taxon>Rhizobium</taxon>
    </lineage>
</organism>
<dbReference type="STRING" id="1211777.BN77_p11095"/>
<evidence type="ECO:0000259" key="1">
    <source>
        <dbReference type="Pfam" id="PF00117"/>
    </source>
</evidence>
<dbReference type="GO" id="GO:0005829">
    <property type="term" value="C:cytosol"/>
    <property type="evidence" value="ECO:0007669"/>
    <property type="project" value="TreeGrafter"/>
</dbReference>
<evidence type="ECO:0000313" key="2">
    <source>
        <dbReference type="EMBL" id="CCM78419.1"/>
    </source>
</evidence>
<dbReference type="SUPFAM" id="SSF52317">
    <property type="entry name" value="Class I glutamine amidotransferase-like"/>
    <property type="match status" value="1"/>
</dbReference>
<comment type="caution">
    <text evidence="2">The sequence shown here is derived from an EMBL/GenBank/DDBJ whole genome shotgun (WGS) entry which is preliminary data.</text>
</comment>
<dbReference type="EMBL" id="CANI01000039">
    <property type="protein sequence ID" value="CCM78419.1"/>
    <property type="molecule type" value="Genomic_DNA"/>
</dbReference>
<sequence>MDSVGRLPSETNLIAPSFTEPNPFNVDGCFPENATVADAWLITGSRFGVCESHSWIAPLEDLVREIYAKRLPLVGICFGHQIIAQALGGRVEKYGDGWSVGPVQYHRHDLGKTQTLLAWHQDQVVDPPPGVEVIGSSSFCANAMLRYDDRALTYQPHPEFAPAFFDDLMAKRGGVLPIELRRNVAAPAGVSLARTEIASEIAEFLIRRG</sequence>
<protein>
    <submittedName>
        <fullName evidence="2">Glutamine amidotransferase class-I</fullName>
    </submittedName>
</protein>
<dbReference type="PANTHER" id="PTHR42695:SF5">
    <property type="entry name" value="GLUTAMINE AMIDOTRANSFERASE YLR126C-RELATED"/>
    <property type="match status" value="1"/>
</dbReference>
<dbReference type="Pfam" id="PF00117">
    <property type="entry name" value="GATase"/>
    <property type="match status" value="1"/>
</dbReference>
<dbReference type="Gene3D" id="3.40.50.880">
    <property type="match status" value="1"/>
</dbReference>
<gene>
    <name evidence="2" type="ORF">BN77_p11095</name>
</gene>
<dbReference type="PROSITE" id="PS51273">
    <property type="entry name" value="GATASE_TYPE_1"/>
    <property type="match status" value="1"/>
</dbReference>
<keyword evidence="3" id="KW-1185">Reference proteome</keyword>
<dbReference type="InterPro" id="IPR044992">
    <property type="entry name" value="ChyE-like"/>
</dbReference>
<dbReference type="InterPro" id="IPR029062">
    <property type="entry name" value="Class_I_gatase-like"/>
</dbReference>